<dbReference type="EMBL" id="VJXX01000001">
    <property type="protein sequence ID" value="MPY09517.1"/>
    <property type="molecule type" value="Genomic_DNA"/>
</dbReference>
<keyword evidence="2" id="KW-1133">Transmembrane helix</keyword>
<feature type="transmembrane region" description="Helical" evidence="2">
    <location>
        <begin position="315"/>
        <end position="333"/>
    </location>
</feature>
<proteinExistence type="predicted"/>
<evidence type="ECO:0000313" key="4">
    <source>
        <dbReference type="Proteomes" id="UP000326464"/>
    </source>
</evidence>
<feature type="transmembrane region" description="Helical" evidence="2">
    <location>
        <begin position="500"/>
        <end position="518"/>
    </location>
</feature>
<dbReference type="Pfam" id="PF20176">
    <property type="entry name" value="DUF6541"/>
    <property type="match status" value="1"/>
</dbReference>
<comment type="caution">
    <text evidence="3">The sequence shown here is derived from an EMBL/GenBank/DDBJ whole genome shotgun (WGS) entry which is preliminary data.</text>
</comment>
<keyword evidence="2" id="KW-0812">Transmembrane</keyword>
<keyword evidence="2" id="KW-0472">Membrane</keyword>
<protein>
    <submittedName>
        <fullName evidence="3">Uncharacterized protein</fullName>
    </submittedName>
</protein>
<dbReference type="RefSeq" id="WP_152811951.1">
    <property type="nucleotide sequence ID" value="NZ_VJXX01000001.1"/>
</dbReference>
<feature type="transmembrane region" description="Helical" evidence="2">
    <location>
        <begin position="21"/>
        <end position="43"/>
    </location>
</feature>
<feature type="transmembrane region" description="Helical" evidence="2">
    <location>
        <begin position="457"/>
        <end position="479"/>
    </location>
</feature>
<evidence type="ECO:0000256" key="2">
    <source>
        <dbReference type="SAM" id="Phobius"/>
    </source>
</evidence>
<dbReference type="Proteomes" id="UP000326464">
    <property type="component" value="Unassembled WGS sequence"/>
</dbReference>
<dbReference type="InterPro" id="IPR046671">
    <property type="entry name" value="DUF6541"/>
</dbReference>
<feature type="transmembrane region" description="Helical" evidence="2">
    <location>
        <begin position="235"/>
        <end position="253"/>
    </location>
</feature>
<feature type="transmembrane region" description="Helical" evidence="2">
    <location>
        <begin position="418"/>
        <end position="437"/>
    </location>
</feature>
<dbReference type="AlphaFoldDB" id="A0A7X1NME4"/>
<organism evidence="3 4">
    <name type="scientific">Arthrobacter bussei</name>
    <dbReference type="NCBI Taxonomy" id="2594179"/>
    <lineage>
        <taxon>Bacteria</taxon>
        <taxon>Bacillati</taxon>
        <taxon>Actinomycetota</taxon>
        <taxon>Actinomycetes</taxon>
        <taxon>Micrococcales</taxon>
        <taxon>Micrococcaceae</taxon>
        <taxon>Arthrobacter</taxon>
    </lineage>
</organism>
<feature type="transmembrane region" description="Helical" evidence="2">
    <location>
        <begin position="49"/>
        <end position="68"/>
    </location>
</feature>
<feature type="region of interest" description="Disordered" evidence="1">
    <location>
        <begin position="78"/>
        <end position="105"/>
    </location>
</feature>
<reference evidence="4" key="1">
    <citation type="submission" date="2019-07" db="EMBL/GenBank/DDBJ databases">
        <title>Arthrobacter KR32 sp. nov., isolated from mountain cheese made of cows milk.</title>
        <authorList>
            <person name="Flegler A."/>
        </authorList>
    </citation>
    <scope>NUCLEOTIDE SEQUENCE [LARGE SCALE GENOMIC DNA]</scope>
    <source>
        <strain evidence="4">KR32</strain>
    </source>
</reference>
<accession>A0A7X1NME4</accession>
<dbReference type="OrthoDB" id="3169698at2"/>
<evidence type="ECO:0000256" key="1">
    <source>
        <dbReference type="SAM" id="MobiDB-lite"/>
    </source>
</evidence>
<keyword evidence="4" id="KW-1185">Reference proteome</keyword>
<gene>
    <name evidence="3" type="ORF">FNH21_02070</name>
</gene>
<feature type="transmembrane region" description="Helical" evidence="2">
    <location>
        <begin position="292"/>
        <end position="309"/>
    </location>
</feature>
<feature type="transmembrane region" description="Helical" evidence="2">
    <location>
        <begin position="115"/>
        <end position="136"/>
    </location>
</feature>
<feature type="transmembrane region" description="Helical" evidence="2">
    <location>
        <begin position="340"/>
        <end position="362"/>
    </location>
</feature>
<feature type="transmembrane region" description="Helical" evidence="2">
    <location>
        <begin position="259"/>
        <end position="280"/>
    </location>
</feature>
<feature type="transmembrane region" description="Helical" evidence="2">
    <location>
        <begin position="392"/>
        <end position="411"/>
    </location>
</feature>
<name>A0A7X1NME4_9MICC</name>
<evidence type="ECO:0000313" key="3">
    <source>
        <dbReference type="EMBL" id="MPY09517.1"/>
    </source>
</evidence>
<sequence length="668" mass="70885">MLLIPGTVAGLILRLRTFDALAVAPLLSISLIGVGAIGASLLGVAWGPLTFAGGTALLWAVAWILRVLMGSRARRRGITDESRTGSAPSAPPDRPEDRTPSRWRRSRSAAAGRDLYFIAGFVVAAAVIAVLLSRVFGSPDNFSQTFDNVFHLNAVRWVLNTGDASSLTIISMTAAGQPPYFYPAAWHGFVALVIELSGAPLTVGVTSANLVIAAVIWPLSCLFLVRQLWSLSRPAIVGAGVLVSGFSAFPILLLDFGVLYPNVLAFAMVPAALALVAAAVGQAPRSPLPKRIAAVLCAFALPGIAISHPNGALTLIALALPLVVAVYATLMAAAFRSRTWYLLGVWTGALALVTYALSRIWITIRPPEAAAFWDRVETSSQALGEALLNAPFGRPAAWTVSMLAIVGLVSCARDRRTLWFAGSFAVSTAVFIVAAGFEISDLRSFVTGGWYNDPYRLAAIAPLVAAPLSVIGLDTAIRWAVGRADALARGRVELLKHRPVAIAASTLLVLLVLVPAVLDTRSMRVAVDSARVSYEVTPESALVSTDELELIGQLDDLVPEQATIAVNPWTGAGLAFALANRDTTYKHVLSNSSPDDVLIDQSLKDFESVPGVCDAISRSDVDFVLDFGLKEVHGGSHRYPGIEDISTDPDFELVAQEGEARLYEFTGC</sequence>
<feature type="transmembrane region" description="Helical" evidence="2">
    <location>
        <begin position="201"/>
        <end position="223"/>
    </location>
</feature>